<protein>
    <submittedName>
        <fullName evidence="1">Uncharacterized protein</fullName>
    </submittedName>
</protein>
<sequence>MIDINAESYAEITLTNFRLKERLKVQQWIHCFITFSSEMLPQDIIDPEILVILNQDKQPLQIILQEEGCDSPNFQLTESEKSQVTEWLSQQDL</sequence>
<name>A0ABS6JG88_9BACI</name>
<evidence type="ECO:0000313" key="1">
    <source>
        <dbReference type="EMBL" id="MBU9712679.1"/>
    </source>
</evidence>
<keyword evidence="2" id="KW-1185">Reference proteome</keyword>
<dbReference type="RefSeq" id="WP_217066856.1">
    <property type="nucleotide sequence ID" value="NZ_JAHQCS010000107.1"/>
</dbReference>
<evidence type="ECO:0000313" key="2">
    <source>
        <dbReference type="Proteomes" id="UP000784880"/>
    </source>
</evidence>
<reference evidence="1 2" key="1">
    <citation type="submission" date="2021-06" db="EMBL/GenBank/DDBJ databases">
        <title>Bacillus sp. RD4P76, an endophyte from a halophyte.</title>
        <authorList>
            <person name="Sun J.-Q."/>
        </authorList>
    </citation>
    <scope>NUCLEOTIDE SEQUENCE [LARGE SCALE GENOMIC DNA]</scope>
    <source>
        <strain evidence="1 2">CGMCC 1.15917</strain>
    </source>
</reference>
<accession>A0ABS6JG88</accession>
<dbReference type="Proteomes" id="UP000784880">
    <property type="component" value="Unassembled WGS sequence"/>
</dbReference>
<comment type="caution">
    <text evidence="1">The sequence shown here is derived from an EMBL/GenBank/DDBJ whole genome shotgun (WGS) entry which is preliminary data.</text>
</comment>
<proteinExistence type="predicted"/>
<organism evidence="1 2">
    <name type="scientific">Evansella tamaricis</name>
    <dbReference type="NCBI Taxonomy" id="2069301"/>
    <lineage>
        <taxon>Bacteria</taxon>
        <taxon>Bacillati</taxon>
        <taxon>Bacillota</taxon>
        <taxon>Bacilli</taxon>
        <taxon>Bacillales</taxon>
        <taxon>Bacillaceae</taxon>
        <taxon>Evansella</taxon>
    </lineage>
</organism>
<gene>
    <name evidence="1" type="ORF">KS419_13090</name>
</gene>
<dbReference type="EMBL" id="JAHQCS010000107">
    <property type="protein sequence ID" value="MBU9712679.1"/>
    <property type="molecule type" value="Genomic_DNA"/>
</dbReference>